<reference evidence="1" key="1">
    <citation type="submission" date="2022-07" db="EMBL/GenBank/DDBJ databases">
        <title>Phylogenomic reconstructions and comparative analyses of Kickxellomycotina fungi.</title>
        <authorList>
            <person name="Reynolds N.K."/>
            <person name="Stajich J.E."/>
            <person name="Barry K."/>
            <person name="Grigoriev I.V."/>
            <person name="Crous P."/>
            <person name="Smith M.E."/>
        </authorList>
    </citation>
    <scope>NUCLEOTIDE SEQUENCE</scope>
    <source>
        <strain evidence="1">Benny 63K</strain>
    </source>
</reference>
<accession>A0ACC1ILC4</accession>
<evidence type="ECO:0000313" key="1">
    <source>
        <dbReference type="EMBL" id="KAJ1896722.1"/>
    </source>
</evidence>
<comment type="caution">
    <text evidence="1">The sequence shown here is derived from an EMBL/GenBank/DDBJ whole genome shotgun (WGS) entry which is preliminary data.</text>
</comment>
<proteinExistence type="predicted"/>
<organism evidence="1 2">
    <name type="scientific">Kickxella alabastrina</name>
    <dbReference type="NCBI Taxonomy" id="61397"/>
    <lineage>
        <taxon>Eukaryota</taxon>
        <taxon>Fungi</taxon>
        <taxon>Fungi incertae sedis</taxon>
        <taxon>Zoopagomycota</taxon>
        <taxon>Kickxellomycotina</taxon>
        <taxon>Kickxellomycetes</taxon>
        <taxon>Kickxellales</taxon>
        <taxon>Kickxellaceae</taxon>
        <taxon>Kickxella</taxon>
    </lineage>
</organism>
<name>A0ACC1ILC4_9FUNG</name>
<gene>
    <name evidence="1" type="ORF">LPJ66_003820</name>
</gene>
<protein>
    <submittedName>
        <fullName evidence="1">Uncharacterized protein</fullName>
    </submittedName>
</protein>
<dbReference type="Proteomes" id="UP001150581">
    <property type="component" value="Unassembled WGS sequence"/>
</dbReference>
<keyword evidence="2" id="KW-1185">Reference proteome</keyword>
<evidence type="ECO:0000313" key="2">
    <source>
        <dbReference type="Proteomes" id="UP001150581"/>
    </source>
</evidence>
<sequence>MRDHALIYTHPISYSDDTIYSGASTDGSGSSRDTTATATAQQPYSHDEVPFKNVRRQKLPIATAHQEPPFILHHPYGRPQLAFGQEADSLGDPNQVAHDNAPSPPPRSAATPKAPGPHGRSVSLLNRLRHTGGTGSMESPSASPTSSEGSSRDTRSDHTLSHSASSGTIRAQALNRPSVRVLPPPQEALPAENERPGAKEGKGRAIKRRSESRSGGGFISQLLRGPSRHSSQPVSTSNQKQQQNSHQQSGAGSAASGHNAMSHDAANRSPDASNERAANLLARTPKQQHYAQSPSSVYGGFDNISSSNININSSAAGHYYSGESDGSVDGRRHSPGSDNHDVANNRQQGQDGGSVYASGQWFGNNNNNNNNNNNSSSDSDSVNCNSGPGSNQQQNMASRLVSALPVYEPIDMSRIADSAALPSGVEYPRATRPILPDARMLAPMASLAEVFGITGTNEYNSLSNRELRFAVENHMLVEQHRYLIRDLGHARSAITALKQVVQAKEERLEHYDVVNAELQQRVSVLESVLTPEQRQRLMGMPYGLTLFQMSAAASSGQAPGPPLMQNVDRSQFSQQQQQQQDDVDDDNRVLDPSGSTKVSTSLATQGNANASAEEPDPRRVNRPLSGFVTGYSFSDKPLQHLPRVFSGDYSSKNVQAMGNSVEVLAKVITAMPRDEHSVEEIIASKMTDEEMDIFDQQSSGTISSSEHGSDTTNASAVHALDGRPWKQCKSGWPVSGVEPKRRSRFFSALRLSGSTSSAAPVDERSDEISSRQSRRSVSLGNKSDILASIYDPAQRVKGAAVHANLGVKRADDKQEPPADSCPTLLAGILHAKQGSGNKLARRQLSQESLSSSGSAAGRYPLGLGLGGELSSGPSSRQASGKSSLSSSNDTGLGGGDQRGRLANRLSFTPQTRRSTSAPSRPHSMQVFSRRSWLARLFDGSSSDRRGSGNADSDLDDIIAEYDMADDGLGAGKARRRRVMTQSTGEISRFLGKLKLEDVPLRSALGGNVGSGMLEDVMDVSGEDEEQANRLSLSVVEIRQQTLDALNGTSRNTKQPQRLGFDDSEGVRPARVSSLPHGRSMNSPSGLALCAAENDAEAGQDANRWKQRESALPTIRHLDTAAPSASQMTGSSTSALGLGVSISARKSSLAALSDPLHNTNSPLVDTRSAPTVDSANGSTNGSTGQARGGRSSSFTHRSTTDQQHRSASPRVELDPSNKKWAPVFWAPAPLAFHPTSAASPAKNNWSPGESAESFDNVTSISSRLSDDARYRSPRGSVSVVPRGSSSPWEMVKAPADSRMFPLSPSHSRPGTPPSHSLGFFDDTSVPDSDELSIASRRSLSLHLAHNTFRQAEPLPESDDTADAVLPSTTMVALPVDNAARADKPQDSVVLGNGSLPRNADLERAFTDSVQPKRQSLMWQFNLKATLAGKALSGQNLQHNDRKPIHKSPFESTTDCTEASFYDDSGHGFNQDMGDGKHDAGHPRSTPNPKRSKKWWSSVIN</sequence>
<dbReference type="EMBL" id="JANBPG010000412">
    <property type="protein sequence ID" value="KAJ1896722.1"/>
    <property type="molecule type" value="Genomic_DNA"/>
</dbReference>